<evidence type="ECO:0000313" key="3">
    <source>
        <dbReference type="Proteomes" id="UP001472866"/>
    </source>
</evidence>
<evidence type="ECO:0008006" key="4">
    <source>
        <dbReference type="Google" id="ProtNLM"/>
    </source>
</evidence>
<dbReference type="EMBL" id="CP151509">
    <property type="protein sequence ID" value="WZN64450.1"/>
    <property type="molecule type" value="Genomic_DNA"/>
</dbReference>
<protein>
    <recommendedName>
        <fullName evidence="4">Shootin-1</fullName>
    </recommendedName>
</protein>
<accession>A0AAX4PDL4</accession>
<proteinExistence type="predicted"/>
<organism evidence="2 3">
    <name type="scientific">Chloropicon roscoffensis</name>
    <dbReference type="NCBI Taxonomy" id="1461544"/>
    <lineage>
        <taxon>Eukaryota</taxon>
        <taxon>Viridiplantae</taxon>
        <taxon>Chlorophyta</taxon>
        <taxon>Chloropicophyceae</taxon>
        <taxon>Chloropicales</taxon>
        <taxon>Chloropicaceae</taxon>
        <taxon>Chloropicon</taxon>
    </lineage>
</organism>
<name>A0AAX4PDL4_9CHLO</name>
<feature type="compositionally biased region" description="Low complexity" evidence="1">
    <location>
        <begin position="81"/>
        <end position="103"/>
    </location>
</feature>
<feature type="compositionally biased region" description="Basic and acidic residues" evidence="1">
    <location>
        <begin position="17"/>
        <end position="43"/>
    </location>
</feature>
<reference evidence="2 3" key="1">
    <citation type="submission" date="2024-03" db="EMBL/GenBank/DDBJ databases">
        <title>Complete genome sequence of the green alga Chloropicon roscoffensis RCC1871.</title>
        <authorList>
            <person name="Lemieux C."/>
            <person name="Pombert J.-F."/>
            <person name="Otis C."/>
            <person name="Turmel M."/>
        </authorList>
    </citation>
    <scope>NUCLEOTIDE SEQUENCE [LARGE SCALE GENOMIC DNA]</scope>
    <source>
        <strain evidence="2 3">RCC1871</strain>
    </source>
</reference>
<feature type="compositionally biased region" description="Pro residues" evidence="1">
    <location>
        <begin position="113"/>
        <end position="125"/>
    </location>
</feature>
<feature type="compositionally biased region" description="Low complexity" evidence="1">
    <location>
        <begin position="196"/>
        <end position="207"/>
    </location>
</feature>
<feature type="compositionally biased region" description="Low complexity" evidence="1">
    <location>
        <begin position="44"/>
        <end position="74"/>
    </location>
</feature>
<keyword evidence="3" id="KW-1185">Reference proteome</keyword>
<evidence type="ECO:0000313" key="2">
    <source>
        <dbReference type="EMBL" id="WZN64450.1"/>
    </source>
</evidence>
<gene>
    <name evidence="2" type="ORF">HKI87_09g60060</name>
</gene>
<feature type="compositionally biased region" description="Basic and acidic residues" evidence="1">
    <location>
        <begin position="215"/>
        <end position="242"/>
    </location>
</feature>
<sequence length="408" mass="43119">MAADEEEAPTGGPRPSALEEYKKRIEETRRQLETSRAIGREAEAGASSSAVPQAPAAPPRTTAEASTRRPSFSAPAPPPARGSSAAAPSASGRNPNPSRTPRPSFRRSSLRPSGPPPSAPSPRPAEPQGEKRSNLGVKVEPAGPPEASPRTKAKELIGQTLENLRQRAKPFGAGKPDRGGGQTRESRPAASRQTISAQPASASPAGAVVGGGGDHGSELRRLLRDANLAHKKVDALVERDQNVKSGGKRGGGARDGAGADAKLVDRLYDSVSKLRQLERSRNQMALCAETMESSVRDLNRFADRVAEERRREASRREEAKRGASQVIRTNGSMLQAEIALALRASDADQRQVELVKSSIRDFLAVSAPQQPPVSPSSPSLTTTANPFFSLSLPQNTAGVHHNKGSLSV</sequence>
<evidence type="ECO:0000256" key="1">
    <source>
        <dbReference type="SAM" id="MobiDB-lite"/>
    </source>
</evidence>
<dbReference type="Proteomes" id="UP001472866">
    <property type="component" value="Chromosome 09"/>
</dbReference>
<feature type="region of interest" description="Disordered" evidence="1">
    <location>
        <begin position="1"/>
        <end position="259"/>
    </location>
</feature>
<dbReference type="AlphaFoldDB" id="A0AAX4PDL4"/>
<feature type="region of interest" description="Disordered" evidence="1">
    <location>
        <begin position="366"/>
        <end position="386"/>
    </location>
</feature>